<evidence type="ECO:0000256" key="2">
    <source>
        <dbReference type="SAM" id="Phobius"/>
    </source>
</evidence>
<feature type="coiled-coil region" evidence="1">
    <location>
        <begin position="592"/>
        <end position="619"/>
    </location>
</feature>
<dbReference type="EMBL" id="BDSA01000021">
    <property type="protein sequence ID" value="GBE63198.1"/>
    <property type="molecule type" value="Genomic_DNA"/>
</dbReference>
<evidence type="ECO:0000313" key="4">
    <source>
        <dbReference type="Proteomes" id="UP000236319"/>
    </source>
</evidence>
<dbReference type="RefSeq" id="XP_028869441.1">
    <property type="nucleotide sequence ID" value="XM_029013608.1"/>
</dbReference>
<dbReference type="OrthoDB" id="295473at2759"/>
<proteinExistence type="predicted"/>
<keyword evidence="4" id="KW-1185">Reference proteome</keyword>
<comment type="caution">
    <text evidence="3">The sequence shown here is derived from an EMBL/GenBank/DDBJ whole genome shotgun (WGS) entry which is preliminary data.</text>
</comment>
<accession>A0A2H6KJN7</accession>
<dbReference type="GeneID" id="39876968"/>
<protein>
    <recommendedName>
        <fullName evidence="5">C3H1-type domain-containing protein</fullName>
    </recommendedName>
</protein>
<feature type="transmembrane region" description="Helical" evidence="2">
    <location>
        <begin position="1518"/>
        <end position="1541"/>
    </location>
</feature>
<keyword evidence="2" id="KW-1133">Transmembrane helix</keyword>
<name>A0A2H6KJN7_9APIC</name>
<evidence type="ECO:0000256" key="1">
    <source>
        <dbReference type="SAM" id="Coils"/>
    </source>
</evidence>
<dbReference type="Proteomes" id="UP000236319">
    <property type="component" value="Unassembled WGS sequence"/>
</dbReference>
<sequence length="1580" mass="177779">MSFLHGVLESVKEDDNVATYDNDSQNNITSVIETLNNSVGKGRQAFGKAVTQVSEWLKKHGEQVDTLTTGVSFELGKYVEDVSRQRDKPLADQLRSWTQTLSQIDADLTSLHSNNISQLDPVLRDKLMHKIDAVKSAVQVLKGSAESKELEKQVREVDETIFMQFSEIGKKIGQLREQKDEQFERIKRTVSAAKQILLKLNEECKGDIMFHFDAIKHKLDELYGILSSHKVELGALVETTRREFDLLKGYVGDYGKKKPGGDDLNTKWMQLKEKVKDYVSIIKGEGNSGLVQNMNGLNQIKDGIINYAKTFGNEENVNKFVTQWVQEIVDKDEIVKDRLKKYVSINKVSLNDRFNPTYKGETNSNEAVKKALKEHLPDFIDSLIQPVVLQAEFETAEVKNIAEKFSSFAIIVESELTGDEDTVNLEVEGIEMQLGLDSKKTASNYLQQAIKHILSSVAVSVKNFAEQLHSFFQQSHIDFLTQIGNSATQIGKQFGKDDNSFGDKIQQALNGVSQKIDELNPLLVDNSAEKGTIFKKLDAIGEQLTQLNNMSKPADDGDILMKREKSEAKMNELKECIETHLNHINANVGIANDALTISINTVIDKVKEAENEITKQIRALFAEQHIADLSALHTLVERKLAEVRKIIDEDKVTGIKGLLKSVNGMLFGINKEGMPQFNESTSETLLTKLKGAVPATTPKKAPTKQELSGFSDQLKSYLDNLLAYTELQVKFEGDHRSPTKESQMVSSINTRLDKLLNYLKYHDPDRKYIFDHNSTKYLTELNESISALSPSNFHGFHNPLLLDALKAGMTQFTEQLSHAYVNKYSGSKPTEEWVETKKADSTTSQVLSTEGRNCAKVCLTILDSLVYELDGLQKGSNMHSTKQINLANGNKLGEFFKRSGYKVATGENKQDGELRRSDQMQGSHIHTRITQEITGAKSIPGLMKWKEEQNAKQKVKPPVKDISINVIDIVDYLIEHLVRYYKVSHYIPQKTRPPTTVYEMLQWVTGLKYNHVYDGVKNHIKTLFPKPKELKDKPYSDIPTSQLTLAATTEIRYDDLTDVLSKVCSRSRSTLKTILGHGHPDGRYAVEFNTNTDNLSYPSSPAQCFDTLVDVLNRIYNQLRFLYAQCQNGRSRGGWEECHYGRYIGGSSWTCNSIQCPDQDCDQKHNQTCNHNADQKVNQHYECGIKSPLQSFLEDGLPGFLPHRLTKVGCGVKCSLGNHFGKPCLTPMGFADIGIAASRTRTGKHLFSALYRLCGRPESPLTRICSMLCCLLRRAPQTLGDMLAFYHYYLSAWEGTRKDHKSVAFDKAVSDANFGNVETKLVVVSIQGSKNHSDQHSQGDLFSLISCDSKKDSGIPCGPYLGSISEDIRSVYSKERAGNYLSWVVYITETFYDLLKQLCEQCCNKCNKHGVNCRGKKCGKDCTVKYTDGEDIKQLKNLKHSDDCHSIVKCPATHPTLFTYGFTFGSPHQLYGGNGEKKQRTCQDFCQALQRVCSDSSLLARLVHEYIPKFLWEIRKKFSYLLLALWSLSLLYLLHIAVVRLDVLRIRSHLRSPASHRIAAQSLLAAARVKALANVKYFSP</sequence>
<reference evidence="3 4" key="1">
    <citation type="journal article" date="2017" name="BMC Genomics">
        <title>Whole-genome assembly of Babesia ovata and comparative genomics between closely related pathogens.</title>
        <authorList>
            <person name="Yamagishi J."/>
            <person name="Asada M."/>
            <person name="Hakimi H."/>
            <person name="Tanaka T.Q."/>
            <person name="Sugimoto C."/>
            <person name="Kawazu S."/>
        </authorList>
    </citation>
    <scope>NUCLEOTIDE SEQUENCE [LARGE SCALE GENOMIC DNA]</scope>
    <source>
        <strain evidence="3 4">Miyake</strain>
    </source>
</reference>
<gene>
    <name evidence="3" type="ORF">BOVATA_046910</name>
</gene>
<dbReference type="VEuPathDB" id="PiroplasmaDB:BOVATA_046910"/>
<evidence type="ECO:0000313" key="3">
    <source>
        <dbReference type="EMBL" id="GBE63198.1"/>
    </source>
</evidence>
<keyword evidence="2" id="KW-0812">Transmembrane</keyword>
<keyword evidence="1" id="KW-0175">Coiled coil</keyword>
<evidence type="ECO:0008006" key="5">
    <source>
        <dbReference type="Google" id="ProtNLM"/>
    </source>
</evidence>
<keyword evidence="2" id="KW-0472">Membrane</keyword>
<organism evidence="3 4">
    <name type="scientific">Babesia ovata</name>
    <dbReference type="NCBI Taxonomy" id="189622"/>
    <lineage>
        <taxon>Eukaryota</taxon>
        <taxon>Sar</taxon>
        <taxon>Alveolata</taxon>
        <taxon>Apicomplexa</taxon>
        <taxon>Aconoidasida</taxon>
        <taxon>Piroplasmida</taxon>
        <taxon>Babesiidae</taxon>
        <taxon>Babesia</taxon>
    </lineage>
</organism>